<reference evidence="1" key="3">
    <citation type="journal article" date="2017" name="Nat. Plants">
        <title>Comparative genomics of two jute species and insight into fibre biogenesis.</title>
        <authorList>
            <person name="Islam M.S."/>
            <person name="Saito J.A."/>
            <person name="Emdad E.M."/>
            <person name="Ahmed B."/>
            <person name="Islam M.M."/>
            <person name="Halim A."/>
            <person name="Hossen Q.M."/>
            <person name="Hossain M.Z."/>
            <person name="Ahmed R."/>
            <person name="Hossain M.S."/>
            <person name="Kabir S.M."/>
            <person name="Khan M.S."/>
            <person name="Khan M.M."/>
            <person name="Hasan R."/>
            <person name="Aktar N."/>
            <person name="Honi U."/>
            <person name="Islam R."/>
            <person name="Rashid M.M."/>
            <person name="Wan X."/>
            <person name="Hou S."/>
            <person name="Haque T."/>
            <person name="Azam M.S."/>
            <person name="Moosa M.M."/>
            <person name="Elias S.M."/>
            <person name="Hasan A.M."/>
            <person name="Mahmood N."/>
            <person name="Shafiuddin M."/>
            <person name="Shahid S."/>
            <person name="Shommu N.S."/>
            <person name="Jahan S."/>
            <person name="Roy S."/>
            <person name="Chowdhury A."/>
            <person name="Akhand A.I."/>
            <person name="Nisho G.M."/>
            <person name="Uddin K.S."/>
            <person name="Rabeya T."/>
            <person name="Hoque S.M."/>
            <person name="Snigdha A.R."/>
            <person name="Mortoza S."/>
            <person name="Matin S.A."/>
            <person name="Islam M.K."/>
            <person name="Lashkar M.Z."/>
            <person name="Zaman M."/>
            <person name="Yuryev A."/>
            <person name="Uddin M.K."/>
            <person name="Rahman M.S."/>
            <person name="Haque M.S."/>
            <person name="Alam M.M."/>
            <person name="Khan H."/>
            <person name="Alam M."/>
        </authorList>
    </citation>
    <scope>NUCLEOTIDE SEQUENCE</scope>
    <source>
        <tissue evidence="1">Whole seedlings</tissue>
    </source>
</reference>
<dbReference type="EMBL" id="AWUE01010884">
    <property type="protein sequence ID" value="OMP11186.1"/>
    <property type="molecule type" value="Genomic_DNA"/>
</dbReference>
<reference evidence="1" key="2">
    <citation type="submission" date="2013-09" db="EMBL/GenBank/DDBJ databases">
        <authorList>
            <person name="Alam M."/>
            <person name="Haque M.S."/>
            <person name="Islam M.S."/>
            <person name="Emdad E.M."/>
            <person name="Islam M.M."/>
            <person name="Ahmed B."/>
            <person name="Halim A."/>
            <person name="Hossen Q.M.M."/>
            <person name="Hossain M.Z."/>
            <person name="Ahmed R."/>
            <person name="Khan M.M."/>
            <person name="Islam R."/>
            <person name="Rashid M.M."/>
            <person name="Khan S.A."/>
            <person name="Rahman M.S."/>
            <person name="Alam M."/>
            <person name="Yahiya A.S."/>
            <person name="Khan M.S."/>
            <person name="Azam M.S."/>
            <person name="Haque T."/>
            <person name="Lashkar M.Z.H."/>
            <person name="Akhand A.I."/>
            <person name="Morshed G."/>
            <person name="Roy S."/>
            <person name="Uddin K.S."/>
            <person name="Rabeya T."/>
            <person name="Hossain A.S."/>
            <person name="Chowdhury A."/>
            <person name="Snigdha A.R."/>
            <person name="Mortoza M.S."/>
            <person name="Matin S.A."/>
            <person name="Hoque S.M.E."/>
            <person name="Islam M.K."/>
            <person name="Roy D.K."/>
            <person name="Haider R."/>
            <person name="Moosa M.M."/>
            <person name="Elias S.M."/>
            <person name="Hasan A.M."/>
            <person name="Jahan S."/>
            <person name="Shafiuddin M."/>
            <person name="Mahmood N."/>
            <person name="Shommy N.S."/>
        </authorList>
    </citation>
    <scope>NUCLEOTIDE SEQUENCE</scope>
    <source>
        <tissue evidence="1">Whole seedlings</tissue>
    </source>
</reference>
<dbReference type="Proteomes" id="UP000187203">
    <property type="component" value="Unassembled WGS sequence"/>
</dbReference>
<name>A0A1R3KTX5_9ROSI</name>
<gene>
    <name evidence="2" type="ORF">COLO4_03977</name>
    <name evidence="1" type="ORF">COLO4_04443</name>
</gene>
<dbReference type="AlphaFoldDB" id="A0A1R3KTX5"/>
<evidence type="ECO:0000313" key="1">
    <source>
        <dbReference type="EMBL" id="OMP10551.1"/>
    </source>
</evidence>
<protein>
    <submittedName>
        <fullName evidence="1">Uncharacterized protein</fullName>
    </submittedName>
</protein>
<dbReference type="EMBL" id="AWUE01011551">
    <property type="protein sequence ID" value="OMP10551.1"/>
    <property type="molecule type" value="Genomic_DNA"/>
</dbReference>
<accession>A0A1R3KTX5</accession>
<keyword evidence="3" id="KW-1185">Reference proteome</keyword>
<organism evidence="1 3">
    <name type="scientific">Corchorus olitorius</name>
    <dbReference type="NCBI Taxonomy" id="93759"/>
    <lineage>
        <taxon>Eukaryota</taxon>
        <taxon>Viridiplantae</taxon>
        <taxon>Streptophyta</taxon>
        <taxon>Embryophyta</taxon>
        <taxon>Tracheophyta</taxon>
        <taxon>Spermatophyta</taxon>
        <taxon>Magnoliopsida</taxon>
        <taxon>eudicotyledons</taxon>
        <taxon>Gunneridae</taxon>
        <taxon>Pentapetalae</taxon>
        <taxon>rosids</taxon>
        <taxon>malvids</taxon>
        <taxon>Malvales</taxon>
        <taxon>Malvaceae</taxon>
        <taxon>Grewioideae</taxon>
        <taxon>Apeibeae</taxon>
        <taxon>Corchorus</taxon>
    </lineage>
</organism>
<evidence type="ECO:0000313" key="2">
    <source>
        <dbReference type="EMBL" id="OMP11186.1"/>
    </source>
</evidence>
<proteinExistence type="predicted"/>
<reference evidence="3" key="1">
    <citation type="submission" date="2013-09" db="EMBL/GenBank/DDBJ databases">
        <title>Corchorus olitorius genome sequencing.</title>
        <authorList>
            <person name="Alam M."/>
            <person name="Haque M.S."/>
            <person name="Islam M.S."/>
            <person name="Emdad E.M."/>
            <person name="Islam M.M."/>
            <person name="Ahmed B."/>
            <person name="Halim A."/>
            <person name="Hossen Q.M.M."/>
            <person name="Hossain M.Z."/>
            <person name="Ahmed R."/>
            <person name="Khan M.M."/>
            <person name="Islam R."/>
            <person name="Rashid M.M."/>
            <person name="Khan S.A."/>
            <person name="Rahman M.S."/>
            <person name="Alam M."/>
            <person name="Yahiya A.S."/>
            <person name="Khan M.S."/>
            <person name="Azam M.S."/>
            <person name="Haque T."/>
            <person name="Lashkar M.Z.H."/>
            <person name="Akhand A.I."/>
            <person name="Morshed G."/>
            <person name="Roy S."/>
            <person name="Uddin K.S."/>
            <person name="Rabeya T."/>
            <person name="Hossain A.S."/>
            <person name="Chowdhury A."/>
            <person name="Snigdha A.R."/>
            <person name="Mortoza M.S."/>
            <person name="Matin S.A."/>
            <person name="Hoque S.M.E."/>
            <person name="Islam M.K."/>
            <person name="Roy D.K."/>
            <person name="Haider R."/>
            <person name="Moosa M.M."/>
            <person name="Elias S.M."/>
            <person name="Hasan A.M."/>
            <person name="Jahan S."/>
            <person name="Shafiuddin M."/>
            <person name="Mahmood N."/>
            <person name="Shommy N.S."/>
        </authorList>
    </citation>
    <scope>NUCLEOTIDE SEQUENCE [LARGE SCALE GENOMIC DNA]</scope>
    <source>
        <strain evidence="3">cv. O-4</strain>
    </source>
</reference>
<sequence length="35" mass="3923">MASDELAEETGIRSWASDVDAIPLLKQEEQGRTYL</sequence>
<comment type="caution">
    <text evidence="1">The sequence shown here is derived from an EMBL/GenBank/DDBJ whole genome shotgun (WGS) entry which is preliminary data.</text>
</comment>
<evidence type="ECO:0000313" key="3">
    <source>
        <dbReference type="Proteomes" id="UP000187203"/>
    </source>
</evidence>